<evidence type="ECO:0000259" key="4">
    <source>
        <dbReference type="Pfam" id="PF00496"/>
    </source>
</evidence>
<gene>
    <name evidence="5" type="ORF">B9Q04_10740</name>
</gene>
<protein>
    <recommendedName>
        <fullName evidence="4">Solute-binding protein family 5 domain-containing protein</fullName>
    </recommendedName>
</protein>
<reference evidence="5 6" key="1">
    <citation type="submission" date="2017-04" db="EMBL/GenBank/DDBJ databases">
        <title>Novel microbial lineages endemic to geothermal iron-oxide mats fill important gaps in the evolutionary history of Archaea.</title>
        <authorList>
            <person name="Jay Z.J."/>
            <person name="Beam J.P."/>
            <person name="Dlakic M."/>
            <person name="Rusch D.B."/>
            <person name="Kozubal M.A."/>
            <person name="Inskeep W.P."/>
        </authorList>
    </citation>
    <scope>NUCLEOTIDE SEQUENCE [LARGE SCALE GENOMIC DNA]</scope>
    <source>
        <strain evidence="5">BE_D</strain>
    </source>
</reference>
<dbReference type="AlphaFoldDB" id="A0A2R6C9L9"/>
<keyword evidence="2" id="KW-0813">Transport</keyword>
<dbReference type="EMBL" id="NEXF01000246">
    <property type="protein sequence ID" value="PSO07466.1"/>
    <property type="molecule type" value="Genomic_DNA"/>
</dbReference>
<dbReference type="InterPro" id="IPR039424">
    <property type="entry name" value="SBP_5"/>
</dbReference>
<evidence type="ECO:0000256" key="3">
    <source>
        <dbReference type="ARBA" id="ARBA00022729"/>
    </source>
</evidence>
<accession>A0A2R6C9L9</accession>
<name>A0A2R6C9L9_9ARCH</name>
<dbReference type="PANTHER" id="PTHR30290:SF9">
    <property type="entry name" value="OLIGOPEPTIDE-BINDING PROTEIN APPA"/>
    <property type="match status" value="1"/>
</dbReference>
<dbReference type="Proteomes" id="UP000242015">
    <property type="component" value="Unassembled WGS sequence"/>
</dbReference>
<proteinExistence type="inferred from homology"/>
<dbReference type="InterPro" id="IPR000914">
    <property type="entry name" value="SBP_5_dom"/>
</dbReference>
<comment type="caution">
    <text evidence="5">The sequence shown here is derived from an EMBL/GenBank/DDBJ whole genome shotgun (WGS) entry which is preliminary data.</text>
</comment>
<evidence type="ECO:0000256" key="2">
    <source>
        <dbReference type="ARBA" id="ARBA00022448"/>
    </source>
</evidence>
<dbReference type="Gene3D" id="3.10.105.10">
    <property type="entry name" value="Dipeptide-binding Protein, Domain 3"/>
    <property type="match status" value="1"/>
</dbReference>
<organism evidence="5 6">
    <name type="scientific">Candidatus Marsarchaeota G2 archaeon BE_D</name>
    <dbReference type="NCBI Taxonomy" id="1978158"/>
    <lineage>
        <taxon>Archaea</taxon>
        <taxon>Candidatus Marsarchaeota</taxon>
        <taxon>Candidatus Marsarchaeota group 2</taxon>
    </lineage>
</organism>
<feature type="domain" description="Solute-binding protein family 5" evidence="4">
    <location>
        <begin position="75"/>
        <end position="303"/>
    </location>
</feature>
<dbReference type="Pfam" id="PF00496">
    <property type="entry name" value="SBP_bac_5"/>
    <property type="match status" value="1"/>
</dbReference>
<dbReference type="GO" id="GO:0015833">
    <property type="term" value="P:peptide transport"/>
    <property type="evidence" value="ECO:0007669"/>
    <property type="project" value="TreeGrafter"/>
</dbReference>
<sequence length="307" mass="33378">MSYSFGLVVKSLAVLLLLVGLAVSPVAYVSAQSPPIPPFSIYGVPQPPSNVPLLNNTGQLWGPYEGVTYMTWFTSSEAVIEALVNGYIQYDAAGVSSAQEYNQLLPYAQQHEISLNSTITDGFGYIGFNVHAYPGDNIYFRWAIQHMLNYQALSSVLDNGILGVASPYWFQPGAFQSQYFTTAEQQAYQEYGAYNLSAAIQDLELAGFVDHPAQGYWSYPNGTSEASDPLSIYYSTGTGQSLEIKMLSVLTSAAAQINFTITLSGVSFDTLAYTLLPADDFEMLTLGWALGSPPTPRFTGIFLAHPP</sequence>
<dbReference type="GO" id="GO:1904680">
    <property type="term" value="F:peptide transmembrane transporter activity"/>
    <property type="evidence" value="ECO:0007669"/>
    <property type="project" value="TreeGrafter"/>
</dbReference>
<dbReference type="SUPFAM" id="SSF53850">
    <property type="entry name" value="Periplasmic binding protein-like II"/>
    <property type="match status" value="1"/>
</dbReference>
<comment type="similarity">
    <text evidence="1">Belongs to the bacterial solute-binding protein 5 family.</text>
</comment>
<evidence type="ECO:0000256" key="1">
    <source>
        <dbReference type="ARBA" id="ARBA00005695"/>
    </source>
</evidence>
<evidence type="ECO:0000313" key="6">
    <source>
        <dbReference type="Proteomes" id="UP000242015"/>
    </source>
</evidence>
<evidence type="ECO:0000313" key="5">
    <source>
        <dbReference type="EMBL" id="PSO07466.1"/>
    </source>
</evidence>
<keyword evidence="3" id="KW-0732">Signal</keyword>
<dbReference type="PANTHER" id="PTHR30290">
    <property type="entry name" value="PERIPLASMIC BINDING COMPONENT OF ABC TRANSPORTER"/>
    <property type="match status" value="1"/>
</dbReference>